<dbReference type="SUPFAM" id="SSF47446">
    <property type="entry name" value="Signal peptide-binding domain"/>
    <property type="match status" value="1"/>
</dbReference>
<dbReference type="STRING" id="128944.AWM75_02610"/>
<dbReference type="InterPro" id="IPR013822">
    <property type="entry name" value="Signal_recog_particl_SRP54_hlx"/>
</dbReference>
<evidence type="ECO:0000256" key="9">
    <source>
        <dbReference type="HAMAP-Rule" id="MF_00306"/>
    </source>
</evidence>
<feature type="binding site" evidence="9">
    <location>
        <begin position="191"/>
        <end position="195"/>
    </location>
    <ligand>
        <name>GTP</name>
        <dbReference type="ChEBI" id="CHEBI:37565"/>
    </ligand>
</feature>
<dbReference type="InterPro" id="IPR004125">
    <property type="entry name" value="Signal_recog_particle_SRP54_M"/>
</dbReference>
<dbReference type="InterPro" id="IPR027417">
    <property type="entry name" value="P-loop_NTPase"/>
</dbReference>
<dbReference type="PANTHER" id="PTHR11564:SF5">
    <property type="entry name" value="SIGNAL RECOGNITION PARTICLE SUBUNIT SRP54"/>
    <property type="match status" value="1"/>
</dbReference>
<dbReference type="NCBIfam" id="TIGR00959">
    <property type="entry name" value="ffh"/>
    <property type="match status" value="1"/>
</dbReference>
<dbReference type="SMART" id="SM00962">
    <property type="entry name" value="SRP54"/>
    <property type="match status" value="1"/>
</dbReference>
<proteinExistence type="inferred from homology"/>
<dbReference type="SMART" id="SM00963">
    <property type="entry name" value="SRP54_N"/>
    <property type="match status" value="1"/>
</dbReference>
<keyword evidence="2 9" id="KW-0547">Nucleotide-binding</keyword>
<dbReference type="AlphaFoldDB" id="A0A0X8FKG3"/>
<evidence type="ECO:0000313" key="11">
    <source>
        <dbReference type="EMBL" id="AMB98954.1"/>
    </source>
</evidence>
<comment type="function">
    <text evidence="9">Involved in targeting and insertion of nascent membrane proteins into the cytoplasmic membrane. Binds to the hydrophobic signal sequence of the ribosome-nascent chain (RNC) as it emerges from the ribosomes. The SRP-RNC complex is then targeted to the cytoplasmic membrane where it interacts with the SRP receptor FtsY.</text>
</comment>
<evidence type="ECO:0000256" key="7">
    <source>
        <dbReference type="ARBA" id="ARBA00023274"/>
    </source>
</evidence>
<evidence type="ECO:0000256" key="1">
    <source>
        <dbReference type="ARBA" id="ARBA00005450"/>
    </source>
</evidence>
<gene>
    <name evidence="9" type="primary">ffh</name>
    <name evidence="11" type="ORF">AWM75_02610</name>
</gene>
<dbReference type="GO" id="GO:0048500">
    <property type="term" value="C:signal recognition particle"/>
    <property type="evidence" value="ECO:0007669"/>
    <property type="project" value="UniProtKB-UniRule"/>
</dbReference>
<evidence type="ECO:0000256" key="6">
    <source>
        <dbReference type="ARBA" id="ARBA00023135"/>
    </source>
</evidence>
<accession>A0A0X8FKG3</accession>
<dbReference type="SUPFAM" id="SSF52540">
    <property type="entry name" value="P-loop containing nucleoside triphosphate hydrolases"/>
    <property type="match status" value="1"/>
</dbReference>
<name>A0A0X8FKG3_9LACT</name>
<evidence type="ECO:0000256" key="3">
    <source>
        <dbReference type="ARBA" id="ARBA00022801"/>
    </source>
</evidence>
<feature type="binding site" evidence="9">
    <location>
        <begin position="108"/>
        <end position="115"/>
    </location>
    <ligand>
        <name>GTP</name>
        <dbReference type="ChEBI" id="CHEBI:37565"/>
    </ligand>
</feature>
<dbReference type="InterPro" id="IPR042101">
    <property type="entry name" value="SRP54_N_sf"/>
</dbReference>
<dbReference type="Pfam" id="PF02881">
    <property type="entry name" value="SRP54_N"/>
    <property type="match status" value="1"/>
</dbReference>
<dbReference type="EC" id="3.6.5.4" evidence="9"/>
<keyword evidence="7 9" id="KW-0687">Ribonucleoprotein</keyword>
<dbReference type="InterPro" id="IPR004780">
    <property type="entry name" value="SRP"/>
</dbReference>
<feature type="binding site" evidence="9">
    <location>
        <begin position="249"/>
        <end position="252"/>
    </location>
    <ligand>
        <name>GTP</name>
        <dbReference type="ChEBI" id="CHEBI:37565"/>
    </ligand>
</feature>
<dbReference type="PANTHER" id="PTHR11564">
    <property type="entry name" value="SIGNAL RECOGNITION PARTICLE 54K PROTEIN SRP54"/>
    <property type="match status" value="1"/>
</dbReference>
<dbReference type="InterPro" id="IPR003593">
    <property type="entry name" value="AAA+_ATPase"/>
</dbReference>
<evidence type="ECO:0000256" key="10">
    <source>
        <dbReference type="SAM" id="MobiDB-lite"/>
    </source>
</evidence>
<dbReference type="SMART" id="SM00382">
    <property type="entry name" value="AAA"/>
    <property type="match status" value="1"/>
</dbReference>
<dbReference type="OrthoDB" id="9804720at2"/>
<dbReference type="InterPro" id="IPR036891">
    <property type="entry name" value="Signal_recog_part_SRP54_M_sf"/>
</dbReference>
<reference evidence="12" key="2">
    <citation type="submission" date="2016-01" db="EMBL/GenBank/DDBJ databases">
        <title>Six Aerococcus type strain genome sequencing and assembly using PacBio and Illumina Hiseq.</title>
        <authorList>
            <person name="Carkaci D."/>
            <person name="Dargis R."/>
            <person name="Nielsen X.C."/>
            <person name="Skovgaard O."/>
            <person name="Fuursted K."/>
            <person name="Christensen J.J."/>
        </authorList>
    </citation>
    <scope>NUCLEOTIDE SEQUENCE [LARGE SCALE GENOMIC DNA]</scope>
    <source>
        <strain evidence="12">CCUG42038B</strain>
    </source>
</reference>
<feature type="compositionally biased region" description="Basic residues" evidence="10">
    <location>
        <begin position="469"/>
        <end position="482"/>
    </location>
</feature>
<dbReference type="Gene3D" id="1.10.260.30">
    <property type="entry name" value="Signal recognition particle, SRP54 subunit, M-domain"/>
    <property type="match status" value="1"/>
</dbReference>
<dbReference type="RefSeq" id="WP_067977883.1">
    <property type="nucleotide sequence ID" value="NZ_CP014163.1"/>
</dbReference>
<dbReference type="GO" id="GO:0006614">
    <property type="term" value="P:SRP-dependent cotranslational protein targeting to membrane"/>
    <property type="evidence" value="ECO:0007669"/>
    <property type="project" value="InterPro"/>
</dbReference>
<evidence type="ECO:0000256" key="8">
    <source>
        <dbReference type="ARBA" id="ARBA00048027"/>
    </source>
</evidence>
<dbReference type="InterPro" id="IPR022941">
    <property type="entry name" value="SRP54"/>
</dbReference>
<dbReference type="InterPro" id="IPR000897">
    <property type="entry name" value="SRP54_GTPase_dom"/>
</dbReference>
<keyword evidence="5 9" id="KW-0342">GTP-binding</keyword>
<comment type="catalytic activity">
    <reaction evidence="8 9">
        <text>GTP + H2O = GDP + phosphate + H(+)</text>
        <dbReference type="Rhea" id="RHEA:19669"/>
        <dbReference type="ChEBI" id="CHEBI:15377"/>
        <dbReference type="ChEBI" id="CHEBI:15378"/>
        <dbReference type="ChEBI" id="CHEBI:37565"/>
        <dbReference type="ChEBI" id="CHEBI:43474"/>
        <dbReference type="ChEBI" id="CHEBI:58189"/>
        <dbReference type="EC" id="3.6.5.4"/>
    </reaction>
</comment>
<protein>
    <recommendedName>
        <fullName evidence="9">Signal recognition particle protein</fullName>
        <ecNumber evidence="9">3.6.5.4</ecNumber>
    </recommendedName>
    <alternativeName>
        <fullName evidence="9">Fifty-four homolog</fullName>
    </alternativeName>
</protein>
<evidence type="ECO:0000313" key="12">
    <source>
        <dbReference type="Proteomes" id="UP000062260"/>
    </source>
</evidence>
<dbReference type="GO" id="GO:0005525">
    <property type="term" value="F:GTP binding"/>
    <property type="evidence" value="ECO:0007669"/>
    <property type="project" value="UniProtKB-UniRule"/>
</dbReference>
<keyword evidence="4 9" id="KW-0694">RNA-binding</keyword>
<dbReference type="GO" id="GO:0003924">
    <property type="term" value="F:GTPase activity"/>
    <property type="evidence" value="ECO:0007669"/>
    <property type="project" value="UniProtKB-UniRule"/>
</dbReference>
<comment type="similarity">
    <text evidence="1 9">Belongs to the GTP-binding SRP family. SRP54 subfamily.</text>
</comment>
<dbReference type="PROSITE" id="PS00300">
    <property type="entry name" value="SRP54"/>
    <property type="match status" value="1"/>
</dbReference>
<dbReference type="KEGG" id="auh:AWM75_02610"/>
<dbReference type="FunFam" id="3.40.50.300:FF:000022">
    <property type="entry name" value="Signal recognition particle 54 kDa subunit"/>
    <property type="match status" value="1"/>
</dbReference>
<comment type="domain">
    <text evidence="9">Composed of three domains: the N-terminal N domain, which is responsible for interactions with the ribosome, the central G domain, which binds GTP, and the C-terminal M domain, which binds the RNA and the signal sequence of the RNC.</text>
</comment>
<comment type="subunit">
    <text evidence="9">Part of the signal recognition particle protein translocation system, which is composed of SRP and FtsY.</text>
</comment>
<keyword evidence="9" id="KW-0963">Cytoplasm</keyword>
<organism evidence="11 12">
    <name type="scientific">Aerococcus urinaehominis</name>
    <dbReference type="NCBI Taxonomy" id="128944"/>
    <lineage>
        <taxon>Bacteria</taxon>
        <taxon>Bacillati</taxon>
        <taxon>Bacillota</taxon>
        <taxon>Bacilli</taxon>
        <taxon>Lactobacillales</taxon>
        <taxon>Aerococcaceae</taxon>
        <taxon>Aerococcus</taxon>
    </lineage>
</organism>
<feature type="region of interest" description="Disordered" evidence="10">
    <location>
        <begin position="452"/>
        <end position="482"/>
    </location>
</feature>
<dbReference type="Gene3D" id="1.20.120.140">
    <property type="entry name" value="Signal recognition particle SRP54, nucleotide-binding domain"/>
    <property type="match status" value="1"/>
</dbReference>
<dbReference type="Pfam" id="PF02978">
    <property type="entry name" value="SRP_SPB"/>
    <property type="match status" value="1"/>
</dbReference>
<evidence type="ECO:0000256" key="2">
    <source>
        <dbReference type="ARBA" id="ARBA00022741"/>
    </source>
</evidence>
<reference evidence="11 12" key="1">
    <citation type="journal article" date="2016" name="Genome Announc.">
        <title>Complete Genome Sequences of Aerococcus christensenii CCUG 28831T, Aerococcus sanguinicola CCUG 43001T, Aerococcus urinae CCUG 36881T, Aerococcus urinaeequi CCUG 28094T, Aerococcus urinaehominis CCUG 42038 BT, and Aerococcus viridans CCUG 4311T.</title>
        <authorList>
            <person name="Carkaci D."/>
            <person name="Dargis R."/>
            <person name="Nielsen X.C."/>
            <person name="Skovgaard O."/>
            <person name="Fuursted K."/>
            <person name="Christensen J.J."/>
        </authorList>
    </citation>
    <scope>NUCLEOTIDE SEQUENCE [LARGE SCALE GENOMIC DNA]</scope>
    <source>
        <strain evidence="11 12">CCUG42038B</strain>
    </source>
</reference>
<sequence>MAFESLSDRLQGAVEKMGKKGKISEADLKEMMREVRLALLEADVNFKVVKDFVRRVNDRALNAEVLASLSPAQQVIKIVNEELTDLMGGDQVGIAYNDQGPTVIMMVGLQGAGKTTTTGKLANYLRDKDSKKPLLVAGDVYRPAAIDQLKTIGNQLKLDVFDRGTEANPVDIAQEGLAYAKAHGYDLVFIDTAGRLQIDQALMDELKNIKATVQPDEIILTVDAMTGQEAANVAKAFDEDLSISGVVVTKLDGDSRGGAALSIVSITGKPIKFTGTGEKLADIEIFYPDRMANRILGMGDMLTLIEKAHAEFDEQEAERVAEKMRANTFDFNDFLKQMDQMNKMGPLEDLIKLIPGMNKLPGLDQLKVDPKETARVKAIIQSMTNYERENPDEINQSRRKRIAKGSATSIQEVNRLIKQFNQTREMMSNLTNGNLGGLGNMFGGMGGGMRGGQMPGNKRDQIQAQKLARQMKKARRRGGRKK</sequence>
<evidence type="ECO:0000256" key="4">
    <source>
        <dbReference type="ARBA" id="ARBA00022884"/>
    </source>
</evidence>
<comment type="subcellular location">
    <subcellularLocation>
        <location evidence="9">Cytoplasm</location>
    </subcellularLocation>
    <text evidence="9">The SRP-RNC complex is targeted to the cytoplasmic membrane.</text>
</comment>
<dbReference type="CDD" id="cd18539">
    <property type="entry name" value="SRP_G"/>
    <property type="match status" value="1"/>
</dbReference>
<dbReference type="Proteomes" id="UP000062260">
    <property type="component" value="Chromosome"/>
</dbReference>
<dbReference type="Gene3D" id="3.40.50.300">
    <property type="entry name" value="P-loop containing nucleotide triphosphate hydrolases"/>
    <property type="match status" value="1"/>
</dbReference>
<evidence type="ECO:0000256" key="5">
    <source>
        <dbReference type="ARBA" id="ARBA00023134"/>
    </source>
</evidence>
<dbReference type="EMBL" id="CP014163">
    <property type="protein sequence ID" value="AMB98954.1"/>
    <property type="molecule type" value="Genomic_DNA"/>
</dbReference>
<keyword evidence="3 9" id="KW-0378">Hydrolase</keyword>
<keyword evidence="12" id="KW-1185">Reference proteome</keyword>
<dbReference type="GO" id="GO:0008312">
    <property type="term" value="F:7S RNA binding"/>
    <property type="evidence" value="ECO:0007669"/>
    <property type="project" value="InterPro"/>
</dbReference>
<dbReference type="HAMAP" id="MF_00306">
    <property type="entry name" value="SRP54"/>
    <property type="match status" value="1"/>
</dbReference>
<dbReference type="Pfam" id="PF00448">
    <property type="entry name" value="SRP54"/>
    <property type="match status" value="1"/>
</dbReference>
<keyword evidence="6 9" id="KW-0733">Signal recognition particle</keyword>